<comment type="caution">
    <text evidence="3">The sequence shown here is derived from an EMBL/GenBank/DDBJ whole genome shotgun (WGS) entry which is preliminary data.</text>
</comment>
<dbReference type="EMBL" id="CAJVSB020000436">
    <property type="protein sequence ID" value="CAH2050779.1"/>
    <property type="molecule type" value="Genomic_DNA"/>
</dbReference>
<proteinExistence type="predicted"/>
<dbReference type="AlphaFoldDB" id="A0AAU9RT76"/>
<feature type="region of interest" description="Disordered" evidence="1">
    <location>
        <begin position="165"/>
        <end position="421"/>
    </location>
</feature>
<feature type="compositionally biased region" description="Polar residues" evidence="1">
    <location>
        <begin position="352"/>
        <end position="375"/>
    </location>
</feature>
<reference evidence="3 4" key="1">
    <citation type="submission" date="2022-03" db="EMBL/GenBank/DDBJ databases">
        <authorList>
            <person name="Nunn A."/>
            <person name="Chopra R."/>
            <person name="Nunn A."/>
            <person name="Contreras Garrido A."/>
        </authorList>
    </citation>
    <scope>NUCLEOTIDE SEQUENCE [LARGE SCALE GENOMIC DNA]</scope>
</reference>
<feature type="region of interest" description="Disordered" evidence="1">
    <location>
        <begin position="1"/>
        <end position="35"/>
    </location>
</feature>
<evidence type="ECO:0000313" key="4">
    <source>
        <dbReference type="Proteomes" id="UP000836841"/>
    </source>
</evidence>
<feature type="compositionally biased region" description="Basic and acidic residues" evidence="1">
    <location>
        <begin position="295"/>
        <end position="307"/>
    </location>
</feature>
<dbReference type="InterPro" id="IPR000608">
    <property type="entry name" value="UBC"/>
</dbReference>
<keyword evidence="4" id="KW-1185">Reference proteome</keyword>
<sequence length="641" mass="69063">MGVGRDRVPQGESCSLDDHGGRQGRGDSNGFQGEDTGASLLWWKARSRGGQGKDGGGWRHLKNGIHESLGSIRTYRLEREVAKVDQFEGGSVGHSGSVVDPKDQASGSLGQSPIEEKIGDQLAIKGGAPLKEDKVGSTELTTEKEACERGILQGGTPIVAKAVLAEEDGRHERTTGVGPRLGCTGQSQAKTEGGSTEGSGAQSREAVSGQSEEEGAPICDELQVGVLDEEVLPHEEEKLGQGDRDTWTRREEPPSVPTSTRALTDSVGEIVTDHGDGPFTRARRDARWRRRRHHGDVEDPTHRERNKAPIGSMAANERVGTGNSGGECFEDEPGIKAQSSGNHQGEMDQGQPPGSSQGTEQQSTRALEARQTVTQARKLPETRLTSAASSDDTSDEHTSGTRRSVPRLRPRHAQVRGAHGERCATGRSTCRRVVRRDPSRRARIFWNPALFTELPLISSINRGLPLPFGQSGKGGGLERVVAPGEDTAEKEKRRVWPSLLTAHLGRDSFLSSVVCVQHWGEGGKSGTRRGFGGSGAVDLLERRRLFAAIPVILPFLKPVGFTLLEKLPLCMASKRILKELKDLQKDPPTSCSAGPVAEDMFHWQATIMGPPDSPYAGGVFLVTIHFPPDYPFKPPKGNAIV</sequence>
<evidence type="ECO:0000259" key="2">
    <source>
        <dbReference type="PROSITE" id="PS50127"/>
    </source>
</evidence>
<evidence type="ECO:0000256" key="1">
    <source>
        <dbReference type="SAM" id="MobiDB-lite"/>
    </source>
</evidence>
<protein>
    <recommendedName>
        <fullName evidence="2">UBC core domain-containing protein</fullName>
    </recommendedName>
</protein>
<feature type="region of interest" description="Disordered" evidence="1">
    <location>
        <begin position="87"/>
        <end position="113"/>
    </location>
</feature>
<feature type="compositionally biased region" description="Basic residues" evidence="1">
    <location>
        <begin position="284"/>
        <end position="294"/>
    </location>
</feature>
<name>A0AAU9RT76_THLAR</name>
<dbReference type="SUPFAM" id="SSF54495">
    <property type="entry name" value="UBC-like"/>
    <property type="match status" value="1"/>
</dbReference>
<dbReference type="InterPro" id="IPR016135">
    <property type="entry name" value="UBQ-conjugating_enzyme/RWD"/>
</dbReference>
<dbReference type="InterPro" id="IPR050113">
    <property type="entry name" value="Ub_conjugating_enzyme"/>
</dbReference>
<feature type="compositionally biased region" description="Basic and acidic residues" evidence="1">
    <location>
        <begin position="16"/>
        <end position="25"/>
    </location>
</feature>
<dbReference type="Proteomes" id="UP000836841">
    <property type="component" value="Unassembled WGS sequence"/>
</dbReference>
<dbReference type="Pfam" id="PF00179">
    <property type="entry name" value="UQ_con"/>
    <property type="match status" value="1"/>
</dbReference>
<dbReference type="PANTHER" id="PTHR24067">
    <property type="entry name" value="UBIQUITIN-CONJUGATING ENZYME E2"/>
    <property type="match status" value="1"/>
</dbReference>
<dbReference type="Gene3D" id="3.10.110.10">
    <property type="entry name" value="Ubiquitin Conjugating Enzyme"/>
    <property type="match status" value="1"/>
</dbReference>
<evidence type="ECO:0000313" key="3">
    <source>
        <dbReference type="EMBL" id="CAH2050779.1"/>
    </source>
</evidence>
<feature type="domain" description="UBC core" evidence="2">
    <location>
        <begin position="571"/>
        <end position="641"/>
    </location>
</feature>
<organism evidence="3 4">
    <name type="scientific">Thlaspi arvense</name>
    <name type="common">Field penny-cress</name>
    <dbReference type="NCBI Taxonomy" id="13288"/>
    <lineage>
        <taxon>Eukaryota</taxon>
        <taxon>Viridiplantae</taxon>
        <taxon>Streptophyta</taxon>
        <taxon>Embryophyta</taxon>
        <taxon>Tracheophyta</taxon>
        <taxon>Spermatophyta</taxon>
        <taxon>Magnoliopsida</taxon>
        <taxon>eudicotyledons</taxon>
        <taxon>Gunneridae</taxon>
        <taxon>Pentapetalae</taxon>
        <taxon>rosids</taxon>
        <taxon>malvids</taxon>
        <taxon>Brassicales</taxon>
        <taxon>Brassicaceae</taxon>
        <taxon>Thlaspideae</taxon>
        <taxon>Thlaspi</taxon>
    </lineage>
</organism>
<feature type="compositionally biased region" description="Polar residues" evidence="1">
    <location>
        <begin position="184"/>
        <end position="202"/>
    </location>
</feature>
<dbReference type="PROSITE" id="PS50127">
    <property type="entry name" value="UBC_2"/>
    <property type="match status" value="1"/>
</dbReference>
<gene>
    <name evidence="3" type="ORF">TAV2_LOCUS8630</name>
</gene>
<accession>A0AAU9RT76</accession>
<feature type="compositionally biased region" description="Basic residues" evidence="1">
    <location>
        <begin position="404"/>
        <end position="414"/>
    </location>
</feature>
<feature type="compositionally biased region" description="Basic and acidic residues" evidence="1">
    <location>
        <begin position="231"/>
        <end position="253"/>
    </location>
</feature>